<organism evidence="6 7">
    <name type="scientific">candidate division TA06 bacterium</name>
    <dbReference type="NCBI Taxonomy" id="2250710"/>
    <lineage>
        <taxon>Bacteria</taxon>
        <taxon>Bacteria division TA06</taxon>
    </lineage>
</organism>
<dbReference type="InterPro" id="IPR058637">
    <property type="entry name" value="YknX-like_C"/>
</dbReference>
<keyword evidence="2" id="KW-0472">Membrane</keyword>
<feature type="domain" description="YknX-like C-terminal permuted SH3-like" evidence="5">
    <location>
        <begin position="228"/>
        <end position="294"/>
    </location>
</feature>
<protein>
    <submittedName>
        <fullName evidence="6">Efflux RND transporter periplasmic adaptor subunit</fullName>
    </submittedName>
</protein>
<evidence type="ECO:0000259" key="3">
    <source>
        <dbReference type="Pfam" id="PF25917"/>
    </source>
</evidence>
<dbReference type="InterPro" id="IPR058625">
    <property type="entry name" value="MdtA-like_BSH"/>
</dbReference>
<evidence type="ECO:0000259" key="5">
    <source>
        <dbReference type="Pfam" id="PF25989"/>
    </source>
</evidence>
<evidence type="ECO:0000256" key="2">
    <source>
        <dbReference type="SAM" id="Phobius"/>
    </source>
</evidence>
<dbReference type="Gene3D" id="2.40.50.100">
    <property type="match status" value="1"/>
</dbReference>
<feature type="transmembrane region" description="Helical" evidence="2">
    <location>
        <begin position="6"/>
        <end position="22"/>
    </location>
</feature>
<evidence type="ECO:0000259" key="4">
    <source>
        <dbReference type="Pfam" id="PF25954"/>
    </source>
</evidence>
<keyword evidence="2" id="KW-0812">Transmembrane</keyword>
<dbReference type="GO" id="GO:0015562">
    <property type="term" value="F:efflux transmembrane transporter activity"/>
    <property type="evidence" value="ECO:0007669"/>
    <property type="project" value="TreeGrafter"/>
</dbReference>
<reference evidence="6 7" key="1">
    <citation type="submission" date="2019-03" db="EMBL/GenBank/DDBJ databases">
        <title>Metabolic potential of uncultured bacteria and archaea associated with petroleum seepage in deep-sea sediments.</title>
        <authorList>
            <person name="Dong X."/>
            <person name="Hubert C."/>
        </authorList>
    </citation>
    <scope>NUCLEOTIDE SEQUENCE [LARGE SCALE GENOMIC DNA]</scope>
    <source>
        <strain evidence="6">E44_bin18</strain>
    </source>
</reference>
<feature type="domain" description="CusB-like beta-barrel" evidence="4">
    <location>
        <begin position="148"/>
        <end position="219"/>
    </location>
</feature>
<feature type="domain" description="Multidrug resistance protein MdtA-like barrel-sandwich hybrid" evidence="3">
    <location>
        <begin position="66"/>
        <end position="140"/>
    </location>
</feature>
<dbReference type="EMBL" id="SOJN01000024">
    <property type="protein sequence ID" value="TET47303.1"/>
    <property type="molecule type" value="Genomic_DNA"/>
</dbReference>
<dbReference type="Pfam" id="PF25917">
    <property type="entry name" value="BSH_RND"/>
    <property type="match status" value="1"/>
</dbReference>
<comment type="similarity">
    <text evidence="1">Belongs to the membrane fusion protein (MFP) (TC 8.A.1) family.</text>
</comment>
<proteinExistence type="inferred from homology"/>
<evidence type="ECO:0000313" key="7">
    <source>
        <dbReference type="Proteomes" id="UP000315525"/>
    </source>
</evidence>
<evidence type="ECO:0000256" key="1">
    <source>
        <dbReference type="ARBA" id="ARBA00009477"/>
    </source>
</evidence>
<gene>
    <name evidence="6" type="ORF">E3J62_01945</name>
</gene>
<dbReference type="InterPro" id="IPR006143">
    <property type="entry name" value="RND_pump_MFP"/>
</dbReference>
<dbReference type="SUPFAM" id="SSF111369">
    <property type="entry name" value="HlyD-like secretion proteins"/>
    <property type="match status" value="1"/>
</dbReference>
<sequence length="297" mass="32784">MKKTVIWIIVAAFILLIGYRVVQRVGQRRASGLIEEKRSVPVRVMEVTRASIREILSFTGDIKGKEQVNVYSEVPGRIRSYAVREGQWVKKDGLLATVDRGITGLEFEPAKIRSPIGGIVGRVFLDIGDVVAPQVPVALVVRMNKVEVTINVVERDIPKVKTGLQASIKVDAYPDMSFEGKVTMMSPVVDPISRTSRAEITVDNRKGFLKPGMFARVDLVVREEKNTVVVPADAVLGRIERYAFVVEQGKAVRKPVSLGIRENNRVQVIEGLDASDTLVVVGQRVVDDGEEVTIVVE</sequence>
<dbReference type="GO" id="GO:1990281">
    <property type="term" value="C:efflux pump complex"/>
    <property type="evidence" value="ECO:0007669"/>
    <property type="project" value="TreeGrafter"/>
</dbReference>
<dbReference type="PANTHER" id="PTHR30469">
    <property type="entry name" value="MULTIDRUG RESISTANCE PROTEIN MDTA"/>
    <property type="match status" value="1"/>
</dbReference>
<dbReference type="AlphaFoldDB" id="A0A523UXS8"/>
<accession>A0A523UXS8</accession>
<name>A0A523UXS8_UNCT6</name>
<dbReference type="Gene3D" id="2.40.420.20">
    <property type="match status" value="1"/>
</dbReference>
<dbReference type="NCBIfam" id="TIGR01730">
    <property type="entry name" value="RND_mfp"/>
    <property type="match status" value="1"/>
</dbReference>
<dbReference type="InterPro" id="IPR058792">
    <property type="entry name" value="Beta-barrel_RND_2"/>
</dbReference>
<evidence type="ECO:0000313" key="6">
    <source>
        <dbReference type="EMBL" id="TET47303.1"/>
    </source>
</evidence>
<comment type="caution">
    <text evidence="6">The sequence shown here is derived from an EMBL/GenBank/DDBJ whole genome shotgun (WGS) entry which is preliminary data.</text>
</comment>
<dbReference type="FunFam" id="2.40.30.170:FF:000010">
    <property type="entry name" value="Efflux RND transporter periplasmic adaptor subunit"/>
    <property type="match status" value="1"/>
</dbReference>
<keyword evidence="2" id="KW-1133">Transmembrane helix</keyword>
<dbReference type="Proteomes" id="UP000315525">
    <property type="component" value="Unassembled WGS sequence"/>
</dbReference>
<dbReference type="Gene3D" id="2.40.30.170">
    <property type="match status" value="1"/>
</dbReference>
<dbReference type="Pfam" id="PF25954">
    <property type="entry name" value="Beta-barrel_RND_2"/>
    <property type="match status" value="1"/>
</dbReference>
<dbReference type="Pfam" id="PF25989">
    <property type="entry name" value="YknX_C"/>
    <property type="match status" value="1"/>
</dbReference>